<keyword evidence="2" id="KW-1185">Reference proteome</keyword>
<name>A0ABQ0PA88_9PROT</name>
<dbReference type="EMBL" id="BAQP01000261">
    <property type="protein sequence ID" value="GBQ28399.1"/>
    <property type="molecule type" value="Genomic_DNA"/>
</dbReference>
<reference evidence="1" key="1">
    <citation type="submission" date="2013-04" db="EMBL/GenBank/DDBJ databases">
        <title>The genome sequencing project of 58 acetic acid bacteria.</title>
        <authorList>
            <person name="Okamoto-Kainuma A."/>
            <person name="Ishikawa M."/>
            <person name="Umino S."/>
            <person name="Koizumi Y."/>
            <person name="Shiwa Y."/>
            <person name="Yoshikawa H."/>
            <person name="Matsutani M."/>
            <person name="Matsushita K."/>
        </authorList>
    </citation>
    <scope>NUCLEOTIDE SEQUENCE</scope>
    <source>
        <strain evidence="1">DSM 12717</strain>
    </source>
</reference>
<proteinExistence type="predicted"/>
<evidence type="ECO:0000313" key="2">
    <source>
        <dbReference type="Proteomes" id="UP001060895"/>
    </source>
</evidence>
<accession>A0ABQ0PA88</accession>
<evidence type="ECO:0000313" key="1">
    <source>
        <dbReference type="EMBL" id="GBQ28399.1"/>
    </source>
</evidence>
<gene>
    <name evidence="1" type="ORF">AA12717_2944</name>
</gene>
<comment type="caution">
    <text evidence="1">The sequence shown here is derived from an EMBL/GenBank/DDBJ whole genome shotgun (WGS) entry which is preliminary data.</text>
</comment>
<dbReference type="Proteomes" id="UP001060895">
    <property type="component" value="Unassembled WGS sequence"/>
</dbReference>
<protein>
    <submittedName>
        <fullName evidence="1">Uncharacterized protein</fullName>
    </submittedName>
</protein>
<sequence>MGYDGAYSTLTEYLRLVRPPVPKVFDRIVAEHFADDRENLKRQYRRDCRFVGRTAVVRPDKPRTLHH</sequence>
<organism evidence="1 2">
    <name type="scientific">Gluconacetobacter sacchari DSM 12717</name>
    <dbReference type="NCBI Taxonomy" id="1307940"/>
    <lineage>
        <taxon>Bacteria</taxon>
        <taxon>Pseudomonadati</taxon>
        <taxon>Pseudomonadota</taxon>
        <taxon>Alphaproteobacteria</taxon>
        <taxon>Acetobacterales</taxon>
        <taxon>Acetobacteraceae</taxon>
        <taxon>Gluconacetobacter</taxon>
    </lineage>
</organism>